<organism evidence="3 4">
    <name type="scientific">Pseudomonas savastanoi pv. savastanoi NCPPB 3335</name>
    <dbReference type="NCBI Taxonomy" id="693985"/>
    <lineage>
        <taxon>Bacteria</taxon>
        <taxon>Pseudomonadati</taxon>
        <taxon>Pseudomonadota</taxon>
        <taxon>Gammaproteobacteria</taxon>
        <taxon>Pseudomonadales</taxon>
        <taxon>Pseudomonadaceae</taxon>
        <taxon>Pseudomonas</taxon>
    </lineage>
</organism>
<feature type="domain" description="Type I restriction enzyme R protein C-terminal" evidence="2">
    <location>
        <begin position="8"/>
        <end position="74"/>
    </location>
</feature>
<accession>A0ABC8BHQ9</accession>
<evidence type="ECO:0000259" key="2">
    <source>
        <dbReference type="Pfam" id="PF12008"/>
    </source>
</evidence>
<evidence type="ECO:0000256" key="1">
    <source>
        <dbReference type="SAM" id="Coils"/>
    </source>
</evidence>
<dbReference type="Proteomes" id="UP000005729">
    <property type="component" value="Chromosome"/>
</dbReference>
<gene>
    <name evidence="3" type="ORF">PSA3335_23170</name>
</gene>
<reference evidence="3 4" key="1">
    <citation type="journal article" date="2010" name="Environ. Microbiol.">
        <title>Annotation and overview of the Pseudomonas savastanoi pv. savastanoi NCPPB 3335 draft genome reveals the virulence gene complement of a tumour-inducing pathogen of woody hosts.</title>
        <authorList>
            <person name="Rodriguez-Palenzuela P."/>
            <person name="Matas I.M."/>
            <person name="Murillo J."/>
            <person name="Lopez-Solanilla E."/>
            <person name="Bardaji L."/>
            <person name="Perez-Martinez I."/>
            <person name="Rodriguez-Moskera M.E."/>
            <person name="Penyalver R."/>
            <person name="Lopez M.M."/>
            <person name="Quesada J.M."/>
            <person name="Biehl B.S."/>
            <person name="Perna N.T."/>
            <person name="Glasner J.D."/>
            <person name="Cabot E.L."/>
            <person name="Neeno-Eckwall E."/>
            <person name="Ramos C."/>
        </authorList>
    </citation>
    <scope>NUCLEOTIDE SEQUENCE [LARGE SCALE GENOMIC DNA]</scope>
    <source>
        <strain evidence="3 4">NCPPB 3335</strain>
    </source>
</reference>
<evidence type="ECO:0000313" key="4">
    <source>
        <dbReference type="Proteomes" id="UP000005729"/>
    </source>
</evidence>
<sequence>MQSQGLSHAPEEVVNLKGDAARSQFVNLFKELQRLKTQLDQYTDLSEEQKQEIAQVLPPDKMQGFKGVYLETGELNRPGFLGDSNL</sequence>
<dbReference type="AlphaFoldDB" id="A0ABC8BHQ9"/>
<evidence type="ECO:0000313" key="3">
    <source>
        <dbReference type="EMBL" id="ARD13691.1"/>
    </source>
</evidence>
<dbReference type="KEGG" id="psav:PSA3335_23170"/>
<dbReference type="EMBL" id="CP008742">
    <property type="protein sequence ID" value="ARD13691.1"/>
    <property type="molecule type" value="Genomic_DNA"/>
</dbReference>
<name>A0ABC8BHQ9_PSESS</name>
<dbReference type="InterPro" id="IPR022625">
    <property type="entry name" value="TypeI_RM_Rsu_C"/>
</dbReference>
<dbReference type="Gene3D" id="1.20.58.910">
    <property type="match status" value="1"/>
</dbReference>
<feature type="coiled-coil region" evidence="1">
    <location>
        <begin position="25"/>
        <end position="52"/>
    </location>
</feature>
<keyword evidence="1" id="KW-0175">Coiled coil</keyword>
<proteinExistence type="predicted"/>
<dbReference type="Pfam" id="PF12008">
    <property type="entry name" value="EcoR124_C"/>
    <property type="match status" value="1"/>
</dbReference>
<protein>
    <recommendedName>
        <fullName evidence="2">Type I restriction enzyme R protein C-terminal domain-containing protein</fullName>
    </recommendedName>
</protein>